<keyword evidence="2" id="KW-0560">Oxidoreductase</keyword>
<dbReference type="EMBL" id="JAXQNN010000001">
    <property type="protein sequence ID" value="MDZ5710660.1"/>
    <property type="molecule type" value="Genomic_DNA"/>
</dbReference>
<keyword evidence="3" id="KW-1185">Reference proteome</keyword>
<dbReference type="PANTHER" id="PTHR43312">
    <property type="entry name" value="D-THREO-ALDOSE 1-DEHYDROGENASE"/>
    <property type="match status" value="1"/>
</dbReference>
<protein>
    <submittedName>
        <fullName evidence="2">Aldo/keto reductase</fullName>
        <ecNumber evidence="2">1.1.1.-</ecNumber>
    </submittedName>
</protein>
<dbReference type="EC" id="1.1.1.-" evidence="2"/>
<comment type="caution">
    <text evidence="2">The sequence shown here is derived from an EMBL/GenBank/DDBJ whole genome shotgun (WGS) entry which is preliminary data.</text>
</comment>
<organism evidence="2 3">
    <name type="scientific">Jeotgalibacillus haloalkalitolerans</name>
    <dbReference type="NCBI Taxonomy" id="3104292"/>
    <lineage>
        <taxon>Bacteria</taxon>
        <taxon>Bacillati</taxon>
        <taxon>Bacillota</taxon>
        <taxon>Bacilli</taxon>
        <taxon>Bacillales</taxon>
        <taxon>Caryophanaceae</taxon>
        <taxon>Jeotgalibacillus</taxon>
    </lineage>
</organism>
<sequence length="317" mass="35315">MKWGVFMKQRSLGNTGIQVSEIGFGAWQLGNEKDWGSMTDAAAIHLVSEALDTGCNFFDTAPNYGSGKSEELLGKAFKGKREQVVISSKCGHHQNGEQSFEPEKLIESVEGSLQRLQTDYLDSLLLHNPPFESLNGNSPQFEVLEKLKEQGKIRAYGASVDTGREMNELLNNTDSQVIEVMFNIFHQEPAAAIKAAERKGTGVIAKVPLDSGWLTGKYDTGSRFSGIRSRWSVEEIEQRGRLVEQVRSMIGNDIPMARAALQFILSHEEVSTVIPGAKDIQQFNENRSASEGSLSENIINQLREMWHEDIQDVNLPW</sequence>
<proteinExistence type="predicted"/>
<dbReference type="PRINTS" id="PR00069">
    <property type="entry name" value="ALDKETRDTASE"/>
</dbReference>
<evidence type="ECO:0000259" key="1">
    <source>
        <dbReference type="Pfam" id="PF00248"/>
    </source>
</evidence>
<dbReference type="InterPro" id="IPR053135">
    <property type="entry name" value="AKR2_Oxidoreductase"/>
</dbReference>
<dbReference type="Pfam" id="PF00248">
    <property type="entry name" value="Aldo_ket_red"/>
    <property type="match status" value="1"/>
</dbReference>
<reference evidence="2 3" key="1">
    <citation type="submission" date="2023-12" db="EMBL/GenBank/DDBJ databases">
        <title>Jeotgalibacillus haloalkaliphilus sp. nov., a novel salt-tolerant bacteria, isolated from the estuary of the Fenhe River into the Yellow River.</title>
        <authorList>
            <person name="Li Y."/>
        </authorList>
    </citation>
    <scope>NUCLEOTIDE SEQUENCE [LARGE SCALE GENOMIC DNA]</scope>
    <source>
        <strain evidence="2 3">HH7-29</strain>
    </source>
</reference>
<dbReference type="InterPro" id="IPR036812">
    <property type="entry name" value="NAD(P)_OxRdtase_dom_sf"/>
</dbReference>
<dbReference type="PANTHER" id="PTHR43312:SF1">
    <property type="entry name" value="NADP-DEPENDENT OXIDOREDUCTASE DOMAIN-CONTAINING PROTEIN"/>
    <property type="match status" value="1"/>
</dbReference>
<dbReference type="GO" id="GO:0016491">
    <property type="term" value="F:oxidoreductase activity"/>
    <property type="evidence" value="ECO:0007669"/>
    <property type="project" value="UniProtKB-KW"/>
</dbReference>
<dbReference type="InterPro" id="IPR023210">
    <property type="entry name" value="NADP_OxRdtase_dom"/>
</dbReference>
<evidence type="ECO:0000313" key="2">
    <source>
        <dbReference type="EMBL" id="MDZ5710660.1"/>
    </source>
</evidence>
<dbReference type="Gene3D" id="3.20.20.100">
    <property type="entry name" value="NADP-dependent oxidoreductase domain"/>
    <property type="match status" value="1"/>
</dbReference>
<feature type="domain" description="NADP-dependent oxidoreductase" evidence="1">
    <location>
        <begin position="21"/>
        <end position="306"/>
    </location>
</feature>
<dbReference type="CDD" id="cd19086">
    <property type="entry name" value="AKR_AKR11C1"/>
    <property type="match status" value="1"/>
</dbReference>
<accession>A0ABU5KHD8</accession>
<name>A0ABU5KHD8_9BACL</name>
<dbReference type="InterPro" id="IPR020471">
    <property type="entry name" value="AKR"/>
</dbReference>
<dbReference type="Proteomes" id="UP001292084">
    <property type="component" value="Unassembled WGS sequence"/>
</dbReference>
<evidence type="ECO:0000313" key="3">
    <source>
        <dbReference type="Proteomes" id="UP001292084"/>
    </source>
</evidence>
<dbReference type="SUPFAM" id="SSF51430">
    <property type="entry name" value="NAD(P)-linked oxidoreductase"/>
    <property type="match status" value="1"/>
</dbReference>
<gene>
    <name evidence="2" type="ORF">UFB30_00445</name>
</gene>